<evidence type="ECO:0000259" key="1">
    <source>
        <dbReference type="Pfam" id="PF09361"/>
    </source>
</evidence>
<dbReference type="InterPro" id="IPR018968">
    <property type="entry name" value="Phasin"/>
</dbReference>
<keyword evidence="3" id="KW-1185">Reference proteome</keyword>
<accession>A0A9J6PGM0</accession>
<evidence type="ECO:0000313" key="3">
    <source>
        <dbReference type="Proteomes" id="UP001055804"/>
    </source>
</evidence>
<name>A0A9J6PGM0_9PROT</name>
<dbReference type="AlphaFoldDB" id="A0A9J6PGM0"/>
<organism evidence="2 3">
    <name type="scientific">Futiania mangrovi</name>
    <dbReference type="NCBI Taxonomy" id="2959716"/>
    <lineage>
        <taxon>Bacteria</taxon>
        <taxon>Pseudomonadati</taxon>
        <taxon>Pseudomonadota</taxon>
        <taxon>Alphaproteobacteria</taxon>
        <taxon>Futianiales</taxon>
        <taxon>Futianiaceae</taxon>
        <taxon>Futiania</taxon>
    </lineage>
</organism>
<reference evidence="2" key="1">
    <citation type="submission" date="2022-06" db="EMBL/GenBank/DDBJ databases">
        <title>Isolation and Genomics of Futiania mangrovii gen. nov., sp. nov., a Rare and Metabolically-versatile member in the Class Alphaproteobacteria.</title>
        <authorList>
            <person name="Liu L."/>
            <person name="Huang W.-C."/>
            <person name="Pan J."/>
            <person name="Li J."/>
            <person name="Huang Y."/>
            <person name="Du H."/>
            <person name="Liu Y."/>
            <person name="Li M."/>
        </authorList>
    </citation>
    <scope>NUCLEOTIDE SEQUENCE</scope>
    <source>
        <strain evidence="2">FT118</strain>
    </source>
</reference>
<evidence type="ECO:0000313" key="2">
    <source>
        <dbReference type="EMBL" id="MCP1335242.1"/>
    </source>
</evidence>
<gene>
    <name evidence="2" type="ORF">NJQ99_02365</name>
</gene>
<proteinExistence type="predicted"/>
<dbReference type="Proteomes" id="UP001055804">
    <property type="component" value="Unassembled WGS sequence"/>
</dbReference>
<sequence>MAKDTYTAASFDAFFKKGFENASKNFEDMSAFAKDNVDALMASANVTAKGSEEIVSEMFAFAKKSMEDSAAISKNLTGVKSVEDFVAVQADFTKTSMESFIAEMTKLSDMMVDTSKKAFEPINARVAAAGDMINAATKAA</sequence>
<dbReference type="EMBL" id="JAMZFT010000001">
    <property type="protein sequence ID" value="MCP1335242.1"/>
    <property type="molecule type" value="Genomic_DNA"/>
</dbReference>
<dbReference type="NCBIfam" id="TIGR01841">
    <property type="entry name" value="phasin"/>
    <property type="match status" value="1"/>
</dbReference>
<dbReference type="Pfam" id="PF09361">
    <property type="entry name" value="Phasin_2"/>
    <property type="match status" value="1"/>
</dbReference>
<feature type="domain" description="Phasin" evidence="1">
    <location>
        <begin position="27"/>
        <end position="126"/>
    </location>
</feature>
<comment type="caution">
    <text evidence="2">The sequence shown here is derived from an EMBL/GenBank/DDBJ whole genome shotgun (WGS) entry which is preliminary data.</text>
</comment>
<dbReference type="InterPro" id="IPR010127">
    <property type="entry name" value="Phasin_subfam-1"/>
</dbReference>
<protein>
    <submittedName>
        <fullName evidence="2">Phasin family protein</fullName>
    </submittedName>
</protein>
<dbReference type="RefSeq" id="WP_269331192.1">
    <property type="nucleotide sequence ID" value="NZ_JAMZFT010000001.1"/>
</dbReference>